<dbReference type="OrthoDB" id="2560628at2759"/>
<dbReference type="Pfam" id="PF24800">
    <property type="entry name" value="DUF7702"/>
    <property type="match status" value="1"/>
</dbReference>
<feature type="transmembrane region" description="Helical" evidence="1">
    <location>
        <begin position="104"/>
        <end position="121"/>
    </location>
</feature>
<gene>
    <name evidence="3" type="ORF">BD289DRAFT_368979</name>
</gene>
<dbReference type="AlphaFoldDB" id="A0A2T3A763"/>
<keyword evidence="4" id="KW-1185">Reference proteome</keyword>
<feature type="transmembrane region" description="Helical" evidence="1">
    <location>
        <begin position="67"/>
        <end position="92"/>
    </location>
</feature>
<keyword evidence="1" id="KW-0472">Membrane</keyword>
<proteinExistence type="predicted"/>
<feature type="transmembrane region" description="Helical" evidence="1">
    <location>
        <begin position="6"/>
        <end position="28"/>
    </location>
</feature>
<organism evidence="3 4">
    <name type="scientific">Coniella lustricola</name>
    <dbReference type="NCBI Taxonomy" id="2025994"/>
    <lineage>
        <taxon>Eukaryota</taxon>
        <taxon>Fungi</taxon>
        <taxon>Dikarya</taxon>
        <taxon>Ascomycota</taxon>
        <taxon>Pezizomycotina</taxon>
        <taxon>Sordariomycetes</taxon>
        <taxon>Sordariomycetidae</taxon>
        <taxon>Diaporthales</taxon>
        <taxon>Schizoparmaceae</taxon>
        <taxon>Coniella</taxon>
    </lineage>
</organism>
<dbReference type="PANTHER" id="PTHR42109">
    <property type="entry name" value="UNPLACED GENOMIC SCAFFOLD UM_SCAF_CONTIG_1.265, WHOLE GENOME SHOTGUN SEQUENCE"/>
    <property type="match status" value="1"/>
</dbReference>
<feature type="transmembrane region" description="Helical" evidence="1">
    <location>
        <begin position="182"/>
        <end position="199"/>
    </location>
</feature>
<keyword evidence="1" id="KW-1133">Transmembrane helix</keyword>
<protein>
    <recommendedName>
        <fullName evidence="2">DUF7702 domain-containing protein</fullName>
    </recommendedName>
</protein>
<evidence type="ECO:0000313" key="4">
    <source>
        <dbReference type="Proteomes" id="UP000241462"/>
    </source>
</evidence>
<feature type="transmembrane region" description="Helical" evidence="1">
    <location>
        <begin position="141"/>
        <end position="162"/>
    </location>
</feature>
<evidence type="ECO:0000259" key="2">
    <source>
        <dbReference type="Pfam" id="PF24800"/>
    </source>
</evidence>
<reference evidence="3 4" key="1">
    <citation type="journal article" date="2018" name="Mycol. Prog.">
        <title>Coniella lustricola, a new species from submerged detritus.</title>
        <authorList>
            <person name="Raudabaugh D.B."/>
            <person name="Iturriaga T."/>
            <person name="Carver A."/>
            <person name="Mondo S."/>
            <person name="Pangilinan J."/>
            <person name="Lipzen A."/>
            <person name="He G."/>
            <person name="Amirebrahimi M."/>
            <person name="Grigoriev I.V."/>
            <person name="Miller A.N."/>
        </authorList>
    </citation>
    <scope>NUCLEOTIDE SEQUENCE [LARGE SCALE GENOMIC DNA]</scope>
    <source>
        <strain evidence="3 4">B22-T-1</strain>
    </source>
</reference>
<dbReference type="InParanoid" id="A0A2T3A763"/>
<dbReference type="Proteomes" id="UP000241462">
    <property type="component" value="Unassembled WGS sequence"/>
</dbReference>
<name>A0A2T3A763_9PEZI</name>
<feature type="domain" description="DUF7702" evidence="2">
    <location>
        <begin position="2"/>
        <end position="240"/>
    </location>
</feature>
<evidence type="ECO:0000313" key="3">
    <source>
        <dbReference type="EMBL" id="PSR84130.1"/>
    </source>
</evidence>
<feature type="transmembrane region" description="Helical" evidence="1">
    <location>
        <begin position="219"/>
        <end position="243"/>
    </location>
</feature>
<sequence length="257" mass="27647">MVSYRTGINILQFIFFVPSLVLSLFLCFRYGLKAAGTWRFVATLSALRVAGDISYFISLSAPSLNVYVSVIVCELMGLAPLMLTCVALIGRVNRTTLTIPPKSFALISLLSLIGLILGIVGTDQALEDAATVDDVSINGLMKGALALFLAGFGLMVIGYFAVLFDIHKHPGKRAALGREQRILVIVAAAAPFVFVRLLYGALGDYTGQEKYDSLYGSDSIYLGMGVLMEIFAVMVFLSAAVLVPMQKEEPAAEELDG</sequence>
<keyword evidence="1" id="KW-0812">Transmembrane</keyword>
<dbReference type="PANTHER" id="PTHR42109:SF2">
    <property type="entry name" value="INTEGRAL MEMBRANE PROTEIN"/>
    <property type="match status" value="1"/>
</dbReference>
<evidence type="ECO:0000256" key="1">
    <source>
        <dbReference type="SAM" id="Phobius"/>
    </source>
</evidence>
<dbReference type="InterPro" id="IPR056119">
    <property type="entry name" value="DUF7702"/>
</dbReference>
<accession>A0A2T3A763</accession>
<dbReference type="EMBL" id="KZ678448">
    <property type="protein sequence ID" value="PSR84130.1"/>
    <property type="molecule type" value="Genomic_DNA"/>
</dbReference>